<name>A0ACD3ATD0_9AGAR</name>
<gene>
    <name evidence="1" type="ORF">BDN72DRAFT_642917</name>
</gene>
<dbReference type="Proteomes" id="UP000308600">
    <property type="component" value="Unassembled WGS sequence"/>
</dbReference>
<proteinExistence type="predicted"/>
<reference evidence="1 2" key="1">
    <citation type="journal article" date="2019" name="Nat. Ecol. Evol.">
        <title>Megaphylogeny resolves global patterns of mushroom evolution.</title>
        <authorList>
            <person name="Varga T."/>
            <person name="Krizsan K."/>
            <person name="Foldi C."/>
            <person name="Dima B."/>
            <person name="Sanchez-Garcia M."/>
            <person name="Sanchez-Ramirez S."/>
            <person name="Szollosi G.J."/>
            <person name="Szarkandi J.G."/>
            <person name="Papp V."/>
            <person name="Albert L."/>
            <person name="Andreopoulos W."/>
            <person name="Angelini C."/>
            <person name="Antonin V."/>
            <person name="Barry K.W."/>
            <person name="Bougher N.L."/>
            <person name="Buchanan P."/>
            <person name="Buyck B."/>
            <person name="Bense V."/>
            <person name="Catcheside P."/>
            <person name="Chovatia M."/>
            <person name="Cooper J."/>
            <person name="Damon W."/>
            <person name="Desjardin D."/>
            <person name="Finy P."/>
            <person name="Geml J."/>
            <person name="Haridas S."/>
            <person name="Hughes K."/>
            <person name="Justo A."/>
            <person name="Karasinski D."/>
            <person name="Kautmanova I."/>
            <person name="Kiss B."/>
            <person name="Kocsube S."/>
            <person name="Kotiranta H."/>
            <person name="LaButti K.M."/>
            <person name="Lechner B.E."/>
            <person name="Liimatainen K."/>
            <person name="Lipzen A."/>
            <person name="Lukacs Z."/>
            <person name="Mihaltcheva S."/>
            <person name="Morgado L.N."/>
            <person name="Niskanen T."/>
            <person name="Noordeloos M.E."/>
            <person name="Ohm R.A."/>
            <person name="Ortiz-Santana B."/>
            <person name="Ovrebo C."/>
            <person name="Racz N."/>
            <person name="Riley R."/>
            <person name="Savchenko A."/>
            <person name="Shiryaev A."/>
            <person name="Soop K."/>
            <person name="Spirin V."/>
            <person name="Szebenyi C."/>
            <person name="Tomsovsky M."/>
            <person name="Tulloss R.E."/>
            <person name="Uehling J."/>
            <person name="Grigoriev I.V."/>
            <person name="Vagvolgyi C."/>
            <person name="Papp T."/>
            <person name="Martin F.M."/>
            <person name="Miettinen O."/>
            <person name="Hibbett D.S."/>
            <person name="Nagy L.G."/>
        </authorList>
    </citation>
    <scope>NUCLEOTIDE SEQUENCE [LARGE SCALE GENOMIC DNA]</scope>
    <source>
        <strain evidence="1 2">NL-1719</strain>
    </source>
</reference>
<protein>
    <submittedName>
        <fullName evidence="1">Uncharacterized protein</fullName>
    </submittedName>
</protein>
<evidence type="ECO:0000313" key="1">
    <source>
        <dbReference type="EMBL" id="TFK68970.1"/>
    </source>
</evidence>
<accession>A0ACD3ATD0</accession>
<organism evidence="1 2">
    <name type="scientific">Pluteus cervinus</name>
    <dbReference type="NCBI Taxonomy" id="181527"/>
    <lineage>
        <taxon>Eukaryota</taxon>
        <taxon>Fungi</taxon>
        <taxon>Dikarya</taxon>
        <taxon>Basidiomycota</taxon>
        <taxon>Agaricomycotina</taxon>
        <taxon>Agaricomycetes</taxon>
        <taxon>Agaricomycetidae</taxon>
        <taxon>Agaricales</taxon>
        <taxon>Pluteineae</taxon>
        <taxon>Pluteaceae</taxon>
        <taxon>Pluteus</taxon>
    </lineage>
</organism>
<keyword evidence="2" id="KW-1185">Reference proteome</keyword>
<evidence type="ECO:0000313" key="2">
    <source>
        <dbReference type="Proteomes" id="UP000308600"/>
    </source>
</evidence>
<sequence>MRLCFSSNPEHFQAFLDHGVLPVCIKLLIRLASVMNSGSLTTKDQARIVMLMIQAFRFLQLCLQLPLNLPWVLQAIDSGLLTAFVECSPFYEDIKRDDYIMISATFSNTLPRYLTYSCVVRAMDAAFLQLEKTGRFLLLRKTRAWKSLDDLALLTARRHGVIGQLKCIKKNVSACFNPKCEKLDVRNHFRKCARCHTALYCSKECQVTHWKEFRHKQNCRLDTSDRDLEYIQVLNICEIRAHMQYIKSLAATEHPGVPVDDLVVVVDYSVVPTKYKLDLQSIWMRDHPNLFIVPTRKYLPDLTARSTTHIIGILPHQVEGIPKYLTTPVPRGIWNPLVDWVAKSGVDSIGSARWMEREAQARRKLYLDVRA</sequence>
<dbReference type="EMBL" id="ML208340">
    <property type="protein sequence ID" value="TFK68970.1"/>
    <property type="molecule type" value="Genomic_DNA"/>
</dbReference>